<dbReference type="PANTHER" id="PTHR11587:SF2">
    <property type="entry name" value="ARGININOSUCCINATE SYNTHASE"/>
    <property type="match status" value="1"/>
</dbReference>
<evidence type="ECO:0000256" key="3">
    <source>
        <dbReference type="ARBA" id="ARBA00022571"/>
    </source>
</evidence>
<dbReference type="GO" id="GO:0006526">
    <property type="term" value="P:L-arginine biosynthetic process"/>
    <property type="evidence" value="ECO:0007669"/>
    <property type="project" value="UniProtKB-UniPathway"/>
</dbReference>
<organism evidence="10 11">
    <name type="scientific">Saccharothrix carnea</name>
    <dbReference type="NCBI Taxonomy" id="1280637"/>
    <lineage>
        <taxon>Bacteria</taxon>
        <taxon>Bacillati</taxon>
        <taxon>Actinomycetota</taxon>
        <taxon>Actinomycetes</taxon>
        <taxon>Pseudonocardiales</taxon>
        <taxon>Pseudonocardiaceae</taxon>
        <taxon>Saccharothrix</taxon>
    </lineage>
</organism>
<dbReference type="InterPro" id="IPR048267">
    <property type="entry name" value="Arginosuc_syn_N"/>
</dbReference>
<dbReference type="InterPro" id="IPR014729">
    <property type="entry name" value="Rossmann-like_a/b/a_fold"/>
</dbReference>
<dbReference type="Pfam" id="PF00764">
    <property type="entry name" value="Arginosuc_synth"/>
    <property type="match status" value="1"/>
</dbReference>
<proteinExistence type="predicted"/>
<dbReference type="GO" id="GO:0005524">
    <property type="term" value="F:ATP binding"/>
    <property type="evidence" value="ECO:0007669"/>
    <property type="project" value="UniProtKB-KW"/>
</dbReference>
<keyword evidence="5" id="KW-0028">Amino-acid biosynthesis</keyword>
<evidence type="ECO:0000256" key="7">
    <source>
        <dbReference type="ARBA" id="ARBA00022840"/>
    </source>
</evidence>
<keyword evidence="11" id="KW-1185">Reference proteome</keyword>
<reference evidence="10 11" key="1">
    <citation type="submission" date="2018-03" db="EMBL/GenBank/DDBJ databases">
        <title>Genomic Encyclopedia of Type Strains, Phase III (KMG-III): the genomes of soil and plant-associated and newly described type strains.</title>
        <authorList>
            <person name="Whitman W."/>
        </authorList>
    </citation>
    <scope>NUCLEOTIDE SEQUENCE [LARGE SCALE GENOMIC DNA]</scope>
    <source>
        <strain evidence="10 11">CGMCC 4.7097</strain>
    </source>
</reference>
<dbReference type="SUPFAM" id="SSF69864">
    <property type="entry name" value="Argininosuccinate synthetase, C-terminal domain"/>
    <property type="match status" value="1"/>
</dbReference>
<gene>
    <name evidence="10" type="ORF">B0I31_1276</name>
</gene>
<dbReference type="EC" id="6.3.4.5" evidence="2"/>
<dbReference type="InterPro" id="IPR048268">
    <property type="entry name" value="Arginosuc_syn_C"/>
</dbReference>
<evidence type="ECO:0000313" key="11">
    <source>
        <dbReference type="Proteomes" id="UP000241118"/>
    </source>
</evidence>
<dbReference type="RefSeq" id="WP_106620297.1">
    <property type="nucleotide sequence ID" value="NZ_PYAX01000027.1"/>
</dbReference>
<evidence type="ECO:0000256" key="2">
    <source>
        <dbReference type="ARBA" id="ARBA00012286"/>
    </source>
</evidence>
<comment type="caution">
    <text evidence="10">The sequence shown here is derived from an EMBL/GenBank/DDBJ whole genome shotgun (WGS) entry which is preliminary data.</text>
</comment>
<keyword evidence="3" id="KW-0055">Arginine biosynthesis</keyword>
<name>A0A2P8HG84_SACCR</name>
<comment type="pathway">
    <text evidence="1">Amino-acid biosynthesis; L-arginine biosynthesis; L-arginine from L-ornithine and carbamoyl phosphate: step 2/3.</text>
</comment>
<dbReference type="GO" id="GO:0004055">
    <property type="term" value="F:argininosuccinate synthase activity"/>
    <property type="evidence" value="ECO:0007669"/>
    <property type="project" value="UniProtKB-EC"/>
</dbReference>
<dbReference type="InterPro" id="IPR001518">
    <property type="entry name" value="Arginosuc_synth"/>
</dbReference>
<keyword evidence="6" id="KW-0547">Nucleotide-binding</keyword>
<dbReference type="PANTHER" id="PTHR11587">
    <property type="entry name" value="ARGININOSUCCINATE SYNTHASE"/>
    <property type="match status" value="1"/>
</dbReference>
<accession>A0A2P8HG84</accession>
<dbReference type="SUPFAM" id="SSF52402">
    <property type="entry name" value="Adenine nucleotide alpha hydrolases-like"/>
    <property type="match status" value="1"/>
</dbReference>
<dbReference type="Gene3D" id="3.40.50.620">
    <property type="entry name" value="HUPs"/>
    <property type="match status" value="1"/>
</dbReference>
<evidence type="ECO:0000259" key="8">
    <source>
        <dbReference type="Pfam" id="PF00764"/>
    </source>
</evidence>
<dbReference type="UniPathway" id="UPA00068">
    <property type="reaction ID" value="UER00113"/>
</dbReference>
<keyword evidence="7" id="KW-0067">ATP-binding</keyword>
<evidence type="ECO:0000256" key="6">
    <source>
        <dbReference type="ARBA" id="ARBA00022741"/>
    </source>
</evidence>
<feature type="domain" description="Arginosuccinate synthase C-terminal" evidence="9">
    <location>
        <begin position="146"/>
        <end position="287"/>
    </location>
</feature>
<feature type="domain" description="Arginosuccinate synthase-like N-terminal" evidence="8">
    <location>
        <begin position="4"/>
        <end position="133"/>
    </location>
</feature>
<protein>
    <recommendedName>
        <fullName evidence="2">argininosuccinate synthase</fullName>
        <ecNumber evidence="2">6.3.4.5</ecNumber>
    </recommendedName>
</protein>
<evidence type="ECO:0000256" key="1">
    <source>
        <dbReference type="ARBA" id="ARBA00004967"/>
    </source>
</evidence>
<dbReference type="Pfam" id="PF20979">
    <property type="entry name" value="Arginosuc_syn_C"/>
    <property type="match status" value="1"/>
</dbReference>
<dbReference type="Proteomes" id="UP000241118">
    <property type="component" value="Unassembled WGS sequence"/>
</dbReference>
<evidence type="ECO:0000256" key="5">
    <source>
        <dbReference type="ARBA" id="ARBA00022605"/>
    </source>
</evidence>
<dbReference type="InterPro" id="IPR024074">
    <property type="entry name" value="AS_cat/multimer_dom_body"/>
</dbReference>
<evidence type="ECO:0000256" key="4">
    <source>
        <dbReference type="ARBA" id="ARBA00022598"/>
    </source>
</evidence>
<evidence type="ECO:0000313" key="10">
    <source>
        <dbReference type="EMBL" id="PSL45229.1"/>
    </source>
</evidence>
<dbReference type="OrthoDB" id="9801641at2"/>
<dbReference type="GO" id="GO:0000050">
    <property type="term" value="P:urea cycle"/>
    <property type="evidence" value="ECO:0007669"/>
    <property type="project" value="TreeGrafter"/>
</dbReference>
<dbReference type="EMBL" id="PYAX01000027">
    <property type="protein sequence ID" value="PSL45229.1"/>
    <property type="molecule type" value="Genomic_DNA"/>
</dbReference>
<dbReference type="GO" id="GO:0000053">
    <property type="term" value="P:argininosuccinate metabolic process"/>
    <property type="evidence" value="ECO:0007669"/>
    <property type="project" value="TreeGrafter"/>
</dbReference>
<dbReference type="GO" id="GO:0005737">
    <property type="term" value="C:cytoplasm"/>
    <property type="evidence" value="ECO:0007669"/>
    <property type="project" value="TreeGrafter"/>
</dbReference>
<keyword evidence="4" id="KW-0436">Ligase</keyword>
<sequence>MSERVVLAYSGGLDPSTAVRGRAEVVAVAVDLGGNVDPAATRARALAGGAVEAEVIDARDEFADRYCLPALRANALRPASALLPPLVAAHLVEAARRHGATTVAHDRTGADRIRFEAGVRALAPDLEVVAVARADEPVPPRPPVRIEPGDPDELVLTFDRGRPVAVDGETVTMPQAVRELNRRAGVSGTGRLTGVRAYETPGASALTTAHQQLEDVTLEPDLVRFKRRVERRWGALVHEGLWFSPLKQALDSFIDTTQWHVSGEVRLVLHGGRAVVTGRRGEEALSDLGLGCGQPRRLPDKIAAT</sequence>
<dbReference type="Gene3D" id="3.90.1260.10">
    <property type="entry name" value="Argininosuccinate synthetase, chain A, domain 2"/>
    <property type="match status" value="1"/>
</dbReference>
<evidence type="ECO:0000259" key="9">
    <source>
        <dbReference type="Pfam" id="PF20979"/>
    </source>
</evidence>
<dbReference type="AlphaFoldDB" id="A0A2P8HG84"/>